<proteinExistence type="predicted"/>
<sequence>MEGGRYNVDGTDELNYSYLEQEKMRDYEIALYQAIVDNPNHNPLAEIVELSKKDSPEAQ</sequence>
<dbReference type="Proteomes" id="UP000249354">
    <property type="component" value="Unassembled WGS sequence"/>
</dbReference>
<reference evidence="2" key="1">
    <citation type="submission" date="2018-04" db="EMBL/GenBank/DDBJ databases">
        <authorList>
            <person name="Cornet L."/>
        </authorList>
    </citation>
    <scope>NUCLEOTIDE SEQUENCE [LARGE SCALE GENOMIC DNA]</scope>
</reference>
<dbReference type="EMBL" id="QBMC01000140">
    <property type="protein sequence ID" value="PZO12753.1"/>
    <property type="molecule type" value="Genomic_DNA"/>
</dbReference>
<evidence type="ECO:0000313" key="2">
    <source>
        <dbReference type="Proteomes" id="UP000249354"/>
    </source>
</evidence>
<organism evidence="1 2">
    <name type="scientific">Leptolyngbya foveolarum</name>
    <dbReference type="NCBI Taxonomy" id="47253"/>
    <lineage>
        <taxon>Bacteria</taxon>
        <taxon>Bacillati</taxon>
        <taxon>Cyanobacteriota</taxon>
        <taxon>Cyanophyceae</taxon>
        <taxon>Leptolyngbyales</taxon>
        <taxon>Leptolyngbyaceae</taxon>
        <taxon>Leptolyngbya group</taxon>
        <taxon>Leptolyngbya</taxon>
    </lineage>
</organism>
<gene>
    <name evidence="1" type="ORF">DCF25_17075</name>
</gene>
<name>A0A2W4TVA0_9CYAN</name>
<protein>
    <submittedName>
        <fullName evidence="1">Uncharacterized protein</fullName>
    </submittedName>
</protein>
<accession>A0A2W4TVA0</accession>
<dbReference type="AlphaFoldDB" id="A0A2W4TVA0"/>
<comment type="caution">
    <text evidence="1">The sequence shown here is derived from an EMBL/GenBank/DDBJ whole genome shotgun (WGS) entry which is preliminary data.</text>
</comment>
<reference evidence="1 2" key="2">
    <citation type="submission" date="2018-06" db="EMBL/GenBank/DDBJ databases">
        <title>Metagenomic assembly of (sub)arctic Cyanobacteria and their associated microbiome from non-axenic cultures.</title>
        <authorList>
            <person name="Baurain D."/>
        </authorList>
    </citation>
    <scope>NUCLEOTIDE SEQUENCE [LARGE SCALE GENOMIC DNA]</scope>
    <source>
        <strain evidence="1">ULC129bin1</strain>
    </source>
</reference>
<evidence type="ECO:0000313" key="1">
    <source>
        <dbReference type="EMBL" id="PZO12753.1"/>
    </source>
</evidence>